<sequence>MFAIPLAFTVPLALAALVGLPILYYLLRVTPPRPQQVPFPPLRLFLDLLPIRQTPSRTPWPLLALRLLIAACIIFAMAGPVLNPAPLAAGTGPLVIIVDDGWTAAPDWDRRVEAAAQRIEALSRLSRPVSVVAASDGAQEIALTDAAKARDRLRAIKPAPYVPDRLPLLGAIKIFAGAHPDAAYVWITDAVDRGHAHDFALGLASLQKSLTIVAGAEPARALAGPQNLASGVEVRVMRSGLGGPEQGQLRALDAKGLSIGAAPYDFAGKTSTVARLDLPVELRNDIARLDIANEHSAGAVSLLDARWRRRSVGIVSGEVADVSQPLLAPNYYLRKALTPFADVREARPGDGDPIHSLMAENVAVLILADVGAVSGQTHDDLRRFVEDGGILVRFAGSRLAGASDDLVPVRLRRGGRVLGGSMSWDTPKRLAPFERSSPFFGLETPAEVTITRQVLAEPDPGLPGKTLAQLSDGTPLVTASRMGKGMSILFHVTADTTWSNLPLSGLFVDMLRKIVDLAGETRQSSAQEADASASALNAQTDQPKTAAPTRILDGFGALGPPPANAKPISVDFSGVADAEHLPGFYGPANAPIAVNALGRDDKIEALDFALLGLAPSLLRGAEPIDLQPYLIAAAFLLFCLDALASLWLSGALRQRRSAAAALSLLIVAGAMSAVAPPVKAEPAAPLSGLAAPLSKPAAPAVSARDMKSALTTRLGYILTGDAKVDEASKQGLLSLSRVLARRTSLTPGEPVGLDPARDELSFYPLLYWPIVAGRPQPPQQAISRISAFMKQGGTIIFDTRDALSARPDGPPTPEARWLRQLLEGVDVPELAPVPADHVVTKTFYLLDGFIGRYANGATWIEALPPAPADGSARPARSGDGVSPVVITSNDLAAGWASDADGESLYALTPGGARQHELALRGGVNLVMYTLTGNYKADQVHVRDLLERLAH</sequence>
<keyword evidence="2" id="KW-0472">Membrane</keyword>
<feature type="transmembrane region" description="Helical" evidence="2">
    <location>
        <begin position="62"/>
        <end position="82"/>
    </location>
</feature>
<dbReference type="OrthoDB" id="9773014at2"/>
<feature type="domain" description="DUF4159" evidence="4">
    <location>
        <begin position="713"/>
        <end position="930"/>
    </location>
</feature>
<evidence type="ECO:0000313" key="5">
    <source>
        <dbReference type="EMBL" id="PNG25546.1"/>
    </source>
</evidence>
<dbReference type="SUPFAM" id="SSF52317">
    <property type="entry name" value="Class I glutamine amidotransferase-like"/>
    <property type="match status" value="1"/>
</dbReference>
<evidence type="ECO:0000313" key="6">
    <source>
        <dbReference type="Proteomes" id="UP000236286"/>
    </source>
</evidence>
<dbReference type="InterPro" id="IPR024163">
    <property type="entry name" value="Aerotolerance_reg_N"/>
</dbReference>
<dbReference type="NCBIfam" id="TIGR02226">
    <property type="entry name" value="two_anch"/>
    <property type="match status" value="1"/>
</dbReference>
<proteinExistence type="predicted"/>
<protein>
    <submittedName>
        <fullName evidence="5">LytTR family transcriptional regulator</fullName>
    </submittedName>
</protein>
<dbReference type="PANTHER" id="PTHR37464">
    <property type="entry name" value="BLL2463 PROTEIN"/>
    <property type="match status" value="1"/>
</dbReference>
<dbReference type="AlphaFoldDB" id="A0A2J7TFK1"/>
<dbReference type="EMBL" id="PDZR01000014">
    <property type="protein sequence ID" value="PNG25546.1"/>
    <property type="molecule type" value="Genomic_DNA"/>
</dbReference>
<feature type="transmembrane region" description="Helical" evidence="2">
    <location>
        <begin position="629"/>
        <end position="648"/>
    </location>
</feature>
<dbReference type="Pfam" id="PF07584">
    <property type="entry name" value="BatA"/>
    <property type="match status" value="1"/>
</dbReference>
<feature type="transmembrane region" description="Helical" evidence="2">
    <location>
        <begin position="660"/>
        <end position="678"/>
    </location>
</feature>
<dbReference type="Gene3D" id="3.40.50.880">
    <property type="match status" value="1"/>
</dbReference>
<dbReference type="Pfam" id="PF13709">
    <property type="entry name" value="DUF4159"/>
    <property type="match status" value="1"/>
</dbReference>
<comment type="caution">
    <text evidence="5">The sequence shown here is derived from an EMBL/GenBank/DDBJ whole genome shotgun (WGS) entry which is preliminary data.</text>
</comment>
<dbReference type="RefSeq" id="WP_102844092.1">
    <property type="nucleotide sequence ID" value="NZ_PDZR01000014.1"/>
</dbReference>
<dbReference type="Proteomes" id="UP000236286">
    <property type="component" value="Unassembled WGS sequence"/>
</dbReference>
<name>A0A2J7TFK1_METSI</name>
<accession>A0A2J7TFK1</accession>
<evidence type="ECO:0000259" key="3">
    <source>
        <dbReference type="Pfam" id="PF07584"/>
    </source>
</evidence>
<feature type="transmembrane region" description="Helical" evidence="2">
    <location>
        <begin position="6"/>
        <end position="27"/>
    </location>
</feature>
<dbReference type="InterPro" id="IPR025297">
    <property type="entry name" value="DUF4159"/>
</dbReference>
<evidence type="ECO:0000256" key="2">
    <source>
        <dbReference type="SAM" id="Phobius"/>
    </source>
</evidence>
<dbReference type="PANTHER" id="PTHR37464:SF1">
    <property type="entry name" value="BLL2463 PROTEIN"/>
    <property type="match status" value="1"/>
</dbReference>
<evidence type="ECO:0000256" key="1">
    <source>
        <dbReference type="SAM" id="MobiDB-lite"/>
    </source>
</evidence>
<feature type="compositionally biased region" description="Low complexity" evidence="1">
    <location>
        <begin position="525"/>
        <end position="539"/>
    </location>
</feature>
<dbReference type="Gene3D" id="3.40.50.12140">
    <property type="entry name" value="Domain of unknown function DUF4159"/>
    <property type="match status" value="1"/>
</dbReference>
<keyword evidence="2" id="KW-0812">Transmembrane</keyword>
<gene>
    <name evidence="5" type="ORF">CR492_12500</name>
</gene>
<feature type="domain" description="Aerotolerance regulator N-terminal" evidence="3">
    <location>
        <begin position="6"/>
        <end position="80"/>
    </location>
</feature>
<dbReference type="InterPro" id="IPR011933">
    <property type="entry name" value="Double_TM_dom"/>
</dbReference>
<keyword evidence="2" id="KW-1133">Transmembrane helix</keyword>
<evidence type="ECO:0000259" key="4">
    <source>
        <dbReference type="Pfam" id="PF13709"/>
    </source>
</evidence>
<dbReference type="CDD" id="cd03143">
    <property type="entry name" value="A4_beta-galactosidase_middle_domain"/>
    <property type="match status" value="1"/>
</dbReference>
<feature type="region of interest" description="Disordered" evidence="1">
    <location>
        <begin position="525"/>
        <end position="544"/>
    </location>
</feature>
<organism evidence="5 6">
    <name type="scientific">Methylocella silvestris</name>
    <dbReference type="NCBI Taxonomy" id="199596"/>
    <lineage>
        <taxon>Bacteria</taxon>
        <taxon>Pseudomonadati</taxon>
        <taxon>Pseudomonadota</taxon>
        <taxon>Alphaproteobacteria</taxon>
        <taxon>Hyphomicrobiales</taxon>
        <taxon>Beijerinckiaceae</taxon>
        <taxon>Methylocella</taxon>
    </lineage>
</organism>
<dbReference type="InterPro" id="IPR029062">
    <property type="entry name" value="Class_I_gatase-like"/>
</dbReference>
<reference evidence="5 6" key="1">
    <citation type="submission" date="2017-10" db="EMBL/GenBank/DDBJ databases">
        <title>Genome announcement of Methylocella silvestris TVC from permafrost.</title>
        <authorList>
            <person name="Wang J."/>
            <person name="Geng K."/>
            <person name="Ul-Haque F."/>
            <person name="Crombie A.T."/>
            <person name="Street L.E."/>
            <person name="Wookey P.A."/>
            <person name="Murrell J.C."/>
            <person name="Pratscher J."/>
        </authorList>
    </citation>
    <scope>NUCLEOTIDE SEQUENCE [LARGE SCALE GENOMIC DNA]</scope>
    <source>
        <strain evidence="5 6">TVC</strain>
    </source>
</reference>